<dbReference type="Proteomes" id="UP001501508">
    <property type="component" value="Unassembled WGS sequence"/>
</dbReference>
<keyword evidence="1" id="KW-0812">Transmembrane</keyword>
<dbReference type="PANTHER" id="PTHR36443:SF1">
    <property type="entry name" value="BSR5223 PROTEIN"/>
    <property type="match status" value="1"/>
</dbReference>
<dbReference type="InterPro" id="IPR021320">
    <property type="entry name" value="DUF2905"/>
</dbReference>
<dbReference type="PANTHER" id="PTHR36443">
    <property type="entry name" value="BSR5223 PROTEIN"/>
    <property type="match status" value="1"/>
</dbReference>
<keyword evidence="1" id="KW-0472">Membrane</keyword>
<feature type="transmembrane region" description="Helical" evidence="1">
    <location>
        <begin position="47"/>
        <end position="70"/>
    </location>
</feature>
<organism evidence="2 3">
    <name type="scientific">Ravibacter arvi</name>
    <dbReference type="NCBI Taxonomy" id="2051041"/>
    <lineage>
        <taxon>Bacteria</taxon>
        <taxon>Pseudomonadati</taxon>
        <taxon>Bacteroidota</taxon>
        <taxon>Cytophagia</taxon>
        <taxon>Cytophagales</taxon>
        <taxon>Spirosomataceae</taxon>
        <taxon>Ravibacter</taxon>
    </lineage>
</organism>
<keyword evidence="1" id="KW-1133">Transmembrane helix</keyword>
<dbReference type="Pfam" id="PF11146">
    <property type="entry name" value="DUF2905"/>
    <property type="match status" value="1"/>
</dbReference>
<reference evidence="3" key="1">
    <citation type="journal article" date="2019" name="Int. J. Syst. Evol. Microbiol.">
        <title>The Global Catalogue of Microorganisms (GCM) 10K type strain sequencing project: providing services to taxonomists for standard genome sequencing and annotation.</title>
        <authorList>
            <consortium name="The Broad Institute Genomics Platform"/>
            <consortium name="The Broad Institute Genome Sequencing Center for Infectious Disease"/>
            <person name="Wu L."/>
            <person name="Ma J."/>
        </authorList>
    </citation>
    <scope>NUCLEOTIDE SEQUENCE [LARGE SCALE GENOMIC DNA]</scope>
    <source>
        <strain evidence="3">JCM 31920</strain>
    </source>
</reference>
<evidence type="ECO:0000313" key="3">
    <source>
        <dbReference type="Proteomes" id="UP001501508"/>
    </source>
</evidence>
<gene>
    <name evidence="2" type="ORF">GCM10023091_35580</name>
</gene>
<dbReference type="EMBL" id="BAABEY010000033">
    <property type="protein sequence ID" value="GAA4444849.1"/>
    <property type="molecule type" value="Genomic_DNA"/>
</dbReference>
<evidence type="ECO:0000313" key="2">
    <source>
        <dbReference type="EMBL" id="GAA4444849.1"/>
    </source>
</evidence>
<comment type="caution">
    <text evidence="2">The sequence shown here is derived from an EMBL/GenBank/DDBJ whole genome shotgun (WGS) entry which is preliminary data.</text>
</comment>
<keyword evidence="3" id="KW-1185">Reference proteome</keyword>
<accession>A0ABP8M5G2</accession>
<feature type="transmembrane region" description="Helical" evidence="1">
    <location>
        <begin position="9"/>
        <end position="27"/>
    </location>
</feature>
<evidence type="ECO:0000256" key="1">
    <source>
        <dbReference type="SAM" id="Phobius"/>
    </source>
</evidence>
<proteinExistence type="predicted"/>
<protein>
    <submittedName>
        <fullName evidence="2">DUF2905 domain-containing protein</fullName>
    </submittedName>
</protein>
<sequence>MDSQTGKMLIFAGIAIALIGAVVYLAGDKLSWFGRLPGDLRIEKGNFRFYFPVTSLVLVSLLLNLLIFFVKRFLN</sequence>
<name>A0ABP8M5G2_9BACT</name>